<protein>
    <recommendedName>
        <fullName evidence="12">Isoleucine--tRNA ligase</fullName>
        <ecNumber evidence="12">6.1.1.5</ecNumber>
    </recommendedName>
    <alternativeName>
        <fullName evidence="12">Isoleucyl-tRNA synthetase</fullName>
        <shortName evidence="12">IleRS</shortName>
    </alternativeName>
</protein>
<dbReference type="PRINTS" id="PR00984">
    <property type="entry name" value="TRNASYNTHILE"/>
</dbReference>
<evidence type="ECO:0000256" key="8">
    <source>
        <dbReference type="ARBA" id="ARBA00022917"/>
    </source>
</evidence>
<dbReference type="CDD" id="cd07961">
    <property type="entry name" value="Anticodon_Ia_Ile_ABEc"/>
    <property type="match status" value="1"/>
</dbReference>
<dbReference type="NCBIfam" id="TIGR00392">
    <property type="entry name" value="ileS"/>
    <property type="match status" value="1"/>
</dbReference>
<reference evidence="15" key="1">
    <citation type="submission" date="2021-03" db="EMBL/GenBank/DDBJ databases">
        <authorList>
            <person name="Wang G."/>
        </authorList>
    </citation>
    <scope>NUCLEOTIDE SEQUENCE</scope>
    <source>
        <strain evidence="15">KCTC 12899</strain>
    </source>
</reference>
<keyword evidence="8 12" id="KW-0648">Protein biosynthesis</keyword>
<dbReference type="GO" id="GO:0005737">
    <property type="term" value="C:cytoplasm"/>
    <property type="evidence" value="ECO:0007669"/>
    <property type="project" value="UniProtKB-SubCell"/>
</dbReference>
<dbReference type="Gene3D" id="1.10.730.10">
    <property type="entry name" value="Isoleucyl-tRNA Synthetase, Domain 1"/>
    <property type="match status" value="1"/>
</dbReference>
<keyword evidence="4 12" id="KW-0479">Metal-binding</keyword>
<dbReference type="InterPro" id="IPR009080">
    <property type="entry name" value="tRNAsynth_Ia_anticodon-bd"/>
</dbReference>
<dbReference type="GO" id="GO:0002161">
    <property type="term" value="F:aminoacyl-tRNA deacylase activity"/>
    <property type="evidence" value="ECO:0007669"/>
    <property type="project" value="InterPro"/>
</dbReference>
<evidence type="ECO:0000256" key="1">
    <source>
        <dbReference type="ARBA" id="ARBA00007078"/>
    </source>
</evidence>
<dbReference type="InterPro" id="IPR009008">
    <property type="entry name" value="Val/Leu/Ile-tRNA-synth_edit"/>
</dbReference>
<evidence type="ECO:0000256" key="9">
    <source>
        <dbReference type="ARBA" id="ARBA00023146"/>
    </source>
</evidence>
<proteinExistence type="inferred from homology"/>
<dbReference type="GO" id="GO:0006428">
    <property type="term" value="P:isoleucyl-tRNA aminoacylation"/>
    <property type="evidence" value="ECO:0007669"/>
    <property type="project" value="UniProtKB-UniRule"/>
</dbReference>
<dbReference type="Pfam" id="PF08264">
    <property type="entry name" value="Anticodon_1"/>
    <property type="match status" value="1"/>
</dbReference>
<comment type="function">
    <text evidence="10 12">Catalyzes the attachment of isoleucine to tRNA(Ile). As IleRS can inadvertently accommodate and process structurally similar amino acids such as valine, to avoid such errors it has two additional distinct tRNA(Ile)-dependent editing activities. One activity is designated as 'pretransfer' editing and involves the hydrolysis of activated Val-AMP. The other activity is designated 'posttransfer' editing and involves deacylation of mischarged Val-tRNA(Ile).</text>
</comment>
<dbReference type="SUPFAM" id="SSF47323">
    <property type="entry name" value="Anticodon-binding domain of a subclass of class I aminoacyl-tRNA synthetases"/>
    <property type="match status" value="1"/>
</dbReference>
<feature type="domain" description="Aminoacyl-tRNA synthetase class Ia" evidence="13">
    <location>
        <begin position="18"/>
        <end position="637"/>
    </location>
</feature>
<dbReference type="Pfam" id="PF19302">
    <property type="entry name" value="DUF5915"/>
    <property type="match status" value="1"/>
</dbReference>
<comment type="caution">
    <text evidence="15">The sequence shown here is derived from an EMBL/GenBank/DDBJ whole genome shotgun (WGS) entry which is preliminary data.</text>
</comment>
<gene>
    <name evidence="12" type="primary">ileS</name>
    <name evidence="15" type="ORF">J3U88_10275</name>
</gene>
<dbReference type="InterPro" id="IPR013155">
    <property type="entry name" value="M/V/L/I-tRNA-synth_anticd-bd"/>
</dbReference>
<comment type="cofactor">
    <cofactor evidence="12">
        <name>Zn(2+)</name>
        <dbReference type="ChEBI" id="CHEBI:29105"/>
    </cofactor>
</comment>
<dbReference type="PROSITE" id="PS00178">
    <property type="entry name" value="AA_TRNA_LIGASE_I"/>
    <property type="match status" value="1"/>
</dbReference>
<comment type="domain">
    <text evidence="12">IleRS has two distinct active sites: one for aminoacylation and one for editing. The misactivated valine is translocated from the active site to the editing site, which sterically excludes the correctly activated isoleucine. The single editing site contains two valyl binding pockets, one specific for each substrate (Val-AMP or Val-tRNA(Ile)).</text>
</comment>
<accession>A0A8J7Q7N4</accession>
<evidence type="ECO:0000259" key="14">
    <source>
        <dbReference type="Pfam" id="PF08264"/>
    </source>
</evidence>
<evidence type="ECO:0000256" key="3">
    <source>
        <dbReference type="ARBA" id="ARBA00022598"/>
    </source>
</evidence>
<keyword evidence="6 12" id="KW-0862">Zinc</keyword>
<comment type="similarity">
    <text evidence="1 12">Belongs to the class-I aminoacyl-tRNA synthetase family. IleS type 2 subfamily.</text>
</comment>
<dbReference type="FunFam" id="3.40.50.620:FF:000133">
    <property type="entry name" value="Isoleucyl-tRNA synthetase, cytoplasmic"/>
    <property type="match status" value="1"/>
</dbReference>
<dbReference type="PANTHER" id="PTHR42780">
    <property type="entry name" value="SOLEUCYL-TRNA SYNTHETASE"/>
    <property type="match status" value="1"/>
</dbReference>
<keyword evidence="5 12" id="KW-0547">Nucleotide-binding</keyword>
<dbReference type="GO" id="GO:0008270">
    <property type="term" value="F:zinc ion binding"/>
    <property type="evidence" value="ECO:0007669"/>
    <property type="project" value="UniProtKB-UniRule"/>
</dbReference>
<evidence type="ECO:0000313" key="15">
    <source>
        <dbReference type="EMBL" id="MBO1318849.1"/>
    </source>
</evidence>
<dbReference type="Pfam" id="PF00133">
    <property type="entry name" value="tRNA-synt_1"/>
    <property type="match status" value="1"/>
</dbReference>
<feature type="short sequence motif" description="'KMSKS' region" evidence="12">
    <location>
        <begin position="600"/>
        <end position="604"/>
    </location>
</feature>
<dbReference type="InterPro" id="IPR001412">
    <property type="entry name" value="aa-tRNA-synth_I_CS"/>
</dbReference>
<feature type="binding site" evidence="12">
    <location>
        <position position="603"/>
    </location>
    <ligand>
        <name>ATP</name>
        <dbReference type="ChEBI" id="CHEBI:30616"/>
    </ligand>
</feature>
<dbReference type="GO" id="GO:0005524">
    <property type="term" value="F:ATP binding"/>
    <property type="evidence" value="ECO:0007669"/>
    <property type="project" value="UniProtKB-UniRule"/>
</dbReference>
<keyword evidence="7 12" id="KW-0067">ATP-binding</keyword>
<evidence type="ECO:0000256" key="7">
    <source>
        <dbReference type="ARBA" id="ARBA00022840"/>
    </source>
</evidence>
<dbReference type="InterPro" id="IPR023586">
    <property type="entry name" value="Ile-tRNA-ligase_type2"/>
</dbReference>
<comment type="subcellular location">
    <subcellularLocation>
        <location evidence="12">Cytoplasm</location>
    </subcellularLocation>
</comment>
<comment type="catalytic activity">
    <reaction evidence="11 12">
        <text>tRNA(Ile) + L-isoleucine + ATP = L-isoleucyl-tRNA(Ile) + AMP + diphosphate</text>
        <dbReference type="Rhea" id="RHEA:11060"/>
        <dbReference type="Rhea" id="RHEA-COMP:9666"/>
        <dbReference type="Rhea" id="RHEA-COMP:9695"/>
        <dbReference type="ChEBI" id="CHEBI:30616"/>
        <dbReference type="ChEBI" id="CHEBI:33019"/>
        <dbReference type="ChEBI" id="CHEBI:58045"/>
        <dbReference type="ChEBI" id="CHEBI:78442"/>
        <dbReference type="ChEBI" id="CHEBI:78528"/>
        <dbReference type="ChEBI" id="CHEBI:456215"/>
        <dbReference type="EC" id="6.1.1.5"/>
    </reaction>
</comment>
<dbReference type="GO" id="GO:0000049">
    <property type="term" value="F:tRNA binding"/>
    <property type="evidence" value="ECO:0007669"/>
    <property type="project" value="InterPro"/>
</dbReference>
<dbReference type="HAMAP" id="MF_02003">
    <property type="entry name" value="Ile_tRNA_synth_type2"/>
    <property type="match status" value="1"/>
</dbReference>
<sequence length="1041" mass="118900">MFEAVSPKTNFAELEEAILAFWAAEGIFEKSVANREGAPEYVFYDGPPFATGLPHYGHLLAGTIKDIVPRYWTMQGRRVERRFGWDCHGLPVENEALKDLQEKQGLSLSGKYDIEQYGVDKFNEYCRSIVLRYTKEWEIVVKRMGRWVDFENNYRTMDPSFMESIWWVFKQLWDKDLVYKGYRVMPFSWKLSTPLSNFEAKMNYKDVQDPAVTVRFRLVDRENTAVLAWTTTPWTLPSNLALAVGPDIQYVEVVDEEDGGHLILAEARLAHYRKVTKKSLEVVKTHEGRDLLGSKYQPLFDFFAEEGDYNAFQIIESGHVTTKDGTGVVHMAPAFGEDDFHACKAAGIRMVDPVDVEGKFTAPVSDFEGMNVKEADRHIIRALKDRGLLFHQGVLNHSYPFCWRTDTPLIYKAIDTWFVKVEAIKDRLLASNAQITWVPEAIGTRRFHNWLNEARDWNISRNRYWGTPLPVWESEDGSDFIAVGSVEELERLTGAQVDDLHSHFIDKLTIEKDGKTYRRIPEVFDCWFESGSMPYAQKHYPFENKEQMEANFPADFIAEGLDQTRGWFYTLTVLSTALFDKPAFKNVVVNGLILAEDGKKLSKSKRNYPDPMLIINNYGADCLRSYLINSPVVRAEPLKFSEKGLTQIYRGVVSPLWNAYSFFVTYANLDDYQPEGDLTGSPHELDRWIISRFQSVVADVTRHMENNLLYNVVPELENFVDELTNWYIRRSRRRFWRSDDPTEQRHAFNTLYYILVNYAKALAPLMPFLCEAIYRNLAMGQGPESVHLCDYPVADQSLIDTVNEERMALARRVVEMGRSLRVAHDLKVRQPLAEISVVPPQGEGAVIDAMAAIIKEELNVRTVNVLEDETTLVHYSARPNLKALGPRLGKSMKVLNPAIRGLEHAAIQGLLDRGSIELEGHTLTVDDFLIDRNTREDRVVATERDLTIALDTHLTESLLLEGEARELVNRIQNLRKEVGLNVEDRIKLAIRGEGVAGCLAQHAAYIQEETLAVALNEGDATAEAHEREINGKKVWIGLVKA</sequence>
<dbReference type="InterPro" id="IPR033709">
    <property type="entry name" value="Anticodon_Ile_ABEc"/>
</dbReference>
<name>A0A8J7Q7N4_9BACT</name>
<dbReference type="EMBL" id="JAFREP010000007">
    <property type="protein sequence ID" value="MBO1318849.1"/>
    <property type="molecule type" value="Genomic_DNA"/>
</dbReference>
<organism evidence="15 16">
    <name type="scientific">Acanthopleuribacter pedis</name>
    <dbReference type="NCBI Taxonomy" id="442870"/>
    <lineage>
        <taxon>Bacteria</taxon>
        <taxon>Pseudomonadati</taxon>
        <taxon>Acidobacteriota</taxon>
        <taxon>Holophagae</taxon>
        <taxon>Acanthopleuribacterales</taxon>
        <taxon>Acanthopleuribacteraceae</taxon>
        <taxon>Acanthopleuribacter</taxon>
    </lineage>
</organism>
<feature type="domain" description="Methionyl/Valyl/Leucyl/Isoleucyl-tRNA synthetase anticodon-binding" evidence="14">
    <location>
        <begin position="686"/>
        <end position="833"/>
    </location>
</feature>
<evidence type="ECO:0000256" key="10">
    <source>
        <dbReference type="ARBA" id="ARBA00025217"/>
    </source>
</evidence>
<evidence type="ECO:0000256" key="6">
    <source>
        <dbReference type="ARBA" id="ARBA00022833"/>
    </source>
</evidence>
<dbReference type="CDD" id="cd00818">
    <property type="entry name" value="IleRS_core"/>
    <property type="match status" value="1"/>
</dbReference>
<dbReference type="InterPro" id="IPR002301">
    <property type="entry name" value="Ile-tRNA-ligase"/>
</dbReference>
<evidence type="ECO:0000256" key="5">
    <source>
        <dbReference type="ARBA" id="ARBA00022741"/>
    </source>
</evidence>
<dbReference type="FunFam" id="3.40.50.620:FF:000241">
    <property type="entry name" value="Isoleucine--tRNA ligase"/>
    <property type="match status" value="1"/>
</dbReference>
<evidence type="ECO:0000256" key="11">
    <source>
        <dbReference type="ARBA" id="ARBA00048359"/>
    </source>
</evidence>
<dbReference type="GO" id="GO:0004822">
    <property type="term" value="F:isoleucine-tRNA ligase activity"/>
    <property type="evidence" value="ECO:0007669"/>
    <property type="project" value="UniProtKB-UniRule"/>
</dbReference>
<dbReference type="InterPro" id="IPR014729">
    <property type="entry name" value="Rossmann-like_a/b/a_fold"/>
</dbReference>
<dbReference type="PANTHER" id="PTHR42780:SF1">
    <property type="entry name" value="ISOLEUCINE--TRNA LIGASE, CYTOPLASMIC"/>
    <property type="match status" value="1"/>
</dbReference>
<evidence type="ECO:0000313" key="16">
    <source>
        <dbReference type="Proteomes" id="UP000664417"/>
    </source>
</evidence>
<evidence type="ECO:0000256" key="2">
    <source>
        <dbReference type="ARBA" id="ARBA00022490"/>
    </source>
</evidence>
<keyword evidence="16" id="KW-1185">Reference proteome</keyword>
<keyword evidence="3 12" id="KW-0436">Ligase</keyword>
<comment type="subunit">
    <text evidence="12">Monomer.</text>
</comment>
<dbReference type="Proteomes" id="UP000664417">
    <property type="component" value="Unassembled WGS sequence"/>
</dbReference>
<feature type="short sequence motif" description="'HIGH' region" evidence="12">
    <location>
        <begin position="48"/>
        <end position="58"/>
    </location>
</feature>
<keyword evidence="2 12" id="KW-0963">Cytoplasm</keyword>
<dbReference type="SUPFAM" id="SSF52374">
    <property type="entry name" value="Nucleotidylyl transferase"/>
    <property type="match status" value="1"/>
</dbReference>
<keyword evidence="9 12" id="KW-0030">Aminoacyl-tRNA synthetase</keyword>
<dbReference type="Gene3D" id="3.40.50.620">
    <property type="entry name" value="HUPs"/>
    <property type="match status" value="2"/>
</dbReference>
<evidence type="ECO:0000256" key="4">
    <source>
        <dbReference type="ARBA" id="ARBA00022723"/>
    </source>
</evidence>
<evidence type="ECO:0000259" key="13">
    <source>
        <dbReference type="Pfam" id="PF00133"/>
    </source>
</evidence>
<dbReference type="AlphaFoldDB" id="A0A8J7Q7N4"/>
<evidence type="ECO:0000256" key="12">
    <source>
        <dbReference type="HAMAP-Rule" id="MF_02003"/>
    </source>
</evidence>
<dbReference type="SUPFAM" id="SSF50677">
    <property type="entry name" value="ValRS/IleRS/LeuRS editing domain"/>
    <property type="match status" value="1"/>
</dbReference>
<dbReference type="InterPro" id="IPR002300">
    <property type="entry name" value="aa-tRNA-synth_Ia"/>
</dbReference>
<dbReference type="RefSeq" id="WP_207858667.1">
    <property type="nucleotide sequence ID" value="NZ_JAFREP010000007.1"/>
</dbReference>
<dbReference type="EC" id="6.1.1.5" evidence="12"/>